<keyword evidence="4" id="KW-1185">Reference proteome</keyword>
<feature type="transmembrane region" description="Helical" evidence="1">
    <location>
        <begin position="154"/>
        <end position="173"/>
    </location>
</feature>
<dbReference type="eggNOG" id="ENOG5032VP6">
    <property type="taxonomic scope" value="Bacteria"/>
</dbReference>
<reference evidence="3 4" key="1">
    <citation type="submission" date="2014-07" db="EMBL/GenBank/DDBJ databases">
        <title>Epilithonimonas lactis LMG 22401 Genome.</title>
        <authorList>
            <person name="Pipes S.E."/>
            <person name="Stropko S.J."/>
        </authorList>
    </citation>
    <scope>NUCLEOTIDE SEQUENCE [LARGE SCALE GENOMIC DNA]</scope>
    <source>
        <strain evidence="3 4">LMG 24401</strain>
    </source>
</reference>
<dbReference type="RefSeq" id="WP_034973083.1">
    <property type="nucleotide sequence ID" value="NZ_FOFI01000002.1"/>
</dbReference>
<dbReference type="OrthoDB" id="653949at2"/>
<keyword evidence="1" id="KW-1133">Transmembrane helix</keyword>
<evidence type="ECO:0000313" key="3">
    <source>
        <dbReference type="EMBL" id="KFC23327.1"/>
    </source>
</evidence>
<keyword evidence="1" id="KW-0472">Membrane</keyword>
<protein>
    <recommendedName>
        <fullName evidence="2">CCDC81-like prokaryotic HU domain-containing protein</fullName>
    </recommendedName>
</protein>
<accession>A0A085BLI2</accession>
<evidence type="ECO:0000256" key="1">
    <source>
        <dbReference type="SAM" id="Phobius"/>
    </source>
</evidence>
<sequence>MNFEHHIYQYLLKHHKAEVPDLGVFELTKESAKIDAANSIITPPKEVVKFQYQPSVLNNQLAKYISEVTNSNLFIVQMDLKNEIAKWFQKLQADNHLYLENLGQFKLDNDNRLIKMTDHADDVFGLEAINLQTLKKTFPKKNIVSDHYAFNKNVIWTFLGIVILGIVSLFFFGDQQLIFGRSSKIPTQKMVKKAEPKKVLTIPKQDSTKIDSIKPTTNAKIQKTNR</sequence>
<keyword evidence="1" id="KW-0812">Transmembrane</keyword>
<dbReference type="EMBL" id="JPLY01000001">
    <property type="protein sequence ID" value="KFC23327.1"/>
    <property type="molecule type" value="Genomic_DNA"/>
</dbReference>
<dbReference type="Proteomes" id="UP000028623">
    <property type="component" value="Unassembled WGS sequence"/>
</dbReference>
<dbReference type="InterPro" id="IPR040495">
    <property type="entry name" value="HU-CCDC81_bac_1"/>
</dbReference>
<gene>
    <name evidence="3" type="ORF">IO89_01700</name>
</gene>
<dbReference type="STRING" id="421072.SAMN04488097_1300"/>
<proteinExistence type="predicted"/>
<feature type="domain" description="CCDC81-like prokaryotic HU" evidence="2">
    <location>
        <begin position="3"/>
        <end position="50"/>
    </location>
</feature>
<name>A0A085BLI2_9FLAO</name>
<evidence type="ECO:0000313" key="4">
    <source>
        <dbReference type="Proteomes" id="UP000028623"/>
    </source>
</evidence>
<organism evidence="3 4">
    <name type="scientific">Epilithonimonas lactis</name>
    <dbReference type="NCBI Taxonomy" id="421072"/>
    <lineage>
        <taxon>Bacteria</taxon>
        <taxon>Pseudomonadati</taxon>
        <taxon>Bacteroidota</taxon>
        <taxon>Flavobacteriia</taxon>
        <taxon>Flavobacteriales</taxon>
        <taxon>Weeksellaceae</taxon>
        <taxon>Chryseobacterium group</taxon>
        <taxon>Epilithonimonas</taxon>
    </lineage>
</organism>
<evidence type="ECO:0000259" key="2">
    <source>
        <dbReference type="Pfam" id="PF18174"/>
    </source>
</evidence>
<dbReference type="Pfam" id="PF18174">
    <property type="entry name" value="HU-CCDC81_bac_1"/>
    <property type="match status" value="1"/>
</dbReference>
<dbReference type="AlphaFoldDB" id="A0A085BLI2"/>
<comment type="caution">
    <text evidence="3">The sequence shown here is derived from an EMBL/GenBank/DDBJ whole genome shotgun (WGS) entry which is preliminary data.</text>
</comment>